<feature type="region of interest" description="Disordered" evidence="10">
    <location>
        <begin position="70"/>
        <end position="100"/>
    </location>
</feature>
<dbReference type="InterPro" id="IPR051097">
    <property type="entry name" value="Synaptobrevin-like_transport"/>
</dbReference>
<evidence type="ECO:0000259" key="13">
    <source>
        <dbReference type="PROSITE" id="PS50892"/>
    </source>
</evidence>
<dbReference type="Pfam" id="PF00957">
    <property type="entry name" value="Synaptobrevin"/>
    <property type="match status" value="1"/>
</dbReference>
<dbReference type="GO" id="GO:0016192">
    <property type="term" value="P:vesicle-mediated transport"/>
    <property type="evidence" value="ECO:0007669"/>
    <property type="project" value="InterPro"/>
</dbReference>
<dbReference type="CDD" id="cd15843">
    <property type="entry name" value="R-SNARE"/>
    <property type="match status" value="1"/>
</dbReference>
<feature type="compositionally biased region" description="Basic residues" evidence="10">
    <location>
        <begin position="215"/>
        <end position="226"/>
    </location>
</feature>
<dbReference type="PANTHER" id="PTHR21136">
    <property type="entry name" value="SNARE PROTEINS"/>
    <property type="match status" value="1"/>
</dbReference>
<feature type="transmembrane region" description="Helical" evidence="11">
    <location>
        <begin position="482"/>
        <end position="501"/>
    </location>
</feature>
<evidence type="ECO:0000256" key="10">
    <source>
        <dbReference type="SAM" id="MobiDB-lite"/>
    </source>
</evidence>
<dbReference type="GO" id="GO:0016020">
    <property type="term" value="C:membrane"/>
    <property type="evidence" value="ECO:0007669"/>
    <property type="project" value="InterPro"/>
</dbReference>
<proteinExistence type="inferred from homology"/>
<dbReference type="PROSITE" id="PS50859">
    <property type="entry name" value="LONGIN"/>
    <property type="match status" value="1"/>
</dbReference>
<reference evidence="14" key="2">
    <citation type="submission" date="2021-02" db="EMBL/GenBank/DDBJ databases">
        <authorList>
            <person name="Kimball J.A."/>
            <person name="Haas M.W."/>
            <person name="Macchietto M."/>
            <person name="Kono T."/>
            <person name="Duquette J."/>
            <person name="Shao M."/>
        </authorList>
    </citation>
    <scope>NUCLEOTIDE SEQUENCE</scope>
    <source>
        <tissue evidence="14">Fresh leaf tissue</tissue>
    </source>
</reference>
<evidence type="ECO:0000256" key="1">
    <source>
        <dbReference type="ARBA" id="ARBA00008025"/>
    </source>
</evidence>
<feature type="region of interest" description="Disordered" evidence="10">
    <location>
        <begin position="126"/>
        <end position="233"/>
    </location>
</feature>
<dbReference type="InterPro" id="IPR019315">
    <property type="entry name" value="MMTA2_N"/>
</dbReference>
<dbReference type="EMBL" id="JAAALK010000290">
    <property type="protein sequence ID" value="KAG8048292.1"/>
    <property type="molecule type" value="Genomic_DNA"/>
</dbReference>
<feature type="compositionally biased region" description="Basic and acidic residues" evidence="10">
    <location>
        <begin position="181"/>
        <end position="199"/>
    </location>
</feature>
<gene>
    <name evidence="14" type="ORF">GUJ93_ZPchr0008g12096</name>
</gene>
<dbReference type="InterPro" id="IPR010908">
    <property type="entry name" value="Longin_dom"/>
</dbReference>
<keyword evidence="9" id="KW-0175">Coiled coil</keyword>
<organism evidence="14 15">
    <name type="scientific">Zizania palustris</name>
    <name type="common">Northern wild rice</name>
    <dbReference type="NCBI Taxonomy" id="103762"/>
    <lineage>
        <taxon>Eukaryota</taxon>
        <taxon>Viridiplantae</taxon>
        <taxon>Streptophyta</taxon>
        <taxon>Embryophyta</taxon>
        <taxon>Tracheophyta</taxon>
        <taxon>Spermatophyta</taxon>
        <taxon>Magnoliopsida</taxon>
        <taxon>Liliopsida</taxon>
        <taxon>Poales</taxon>
        <taxon>Poaceae</taxon>
        <taxon>BOP clade</taxon>
        <taxon>Oryzoideae</taxon>
        <taxon>Oryzeae</taxon>
        <taxon>Zizaniinae</taxon>
        <taxon>Zizania</taxon>
    </lineage>
</organism>
<keyword evidence="5 11" id="KW-1133">Transmembrane helix</keyword>
<feature type="domain" description="V-SNARE coiled-coil homology" evidence="13">
    <location>
        <begin position="418"/>
        <end position="478"/>
    </location>
</feature>
<dbReference type="GO" id="GO:0005737">
    <property type="term" value="C:cytoplasm"/>
    <property type="evidence" value="ECO:0007669"/>
    <property type="project" value="UniProtKB-ARBA"/>
</dbReference>
<evidence type="ECO:0000313" key="15">
    <source>
        <dbReference type="Proteomes" id="UP000729402"/>
    </source>
</evidence>
<name>A0A8J5RK52_ZIZPA</name>
<reference evidence="14" key="1">
    <citation type="journal article" date="2021" name="bioRxiv">
        <title>Whole Genome Assembly and Annotation of Northern Wild Rice, Zizania palustris L., Supports a Whole Genome Duplication in the Zizania Genus.</title>
        <authorList>
            <person name="Haas M."/>
            <person name="Kono T."/>
            <person name="Macchietto M."/>
            <person name="Millas R."/>
            <person name="McGilp L."/>
            <person name="Shao M."/>
            <person name="Duquette J."/>
            <person name="Hirsch C.N."/>
            <person name="Kimball J."/>
        </authorList>
    </citation>
    <scope>NUCLEOTIDE SEQUENCE</scope>
    <source>
        <tissue evidence="14">Fresh leaf tissue</tissue>
    </source>
</reference>
<dbReference type="OrthoDB" id="248747at2759"/>
<dbReference type="PROSITE" id="PS00417">
    <property type="entry name" value="SYNAPTOBREVIN"/>
    <property type="match status" value="1"/>
</dbReference>
<dbReference type="FunFam" id="3.30.450.50:FF:000014">
    <property type="entry name" value="vesicle-associated membrane protein 727"/>
    <property type="match status" value="1"/>
</dbReference>
<evidence type="ECO:0000256" key="7">
    <source>
        <dbReference type="ARBA" id="ARBA00037493"/>
    </source>
</evidence>
<evidence type="ECO:0000256" key="6">
    <source>
        <dbReference type="ARBA" id="ARBA00023136"/>
    </source>
</evidence>
<dbReference type="Pfam" id="PF13774">
    <property type="entry name" value="Longin"/>
    <property type="match status" value="1"/>
</dbReference>
<comment type="similarity">
    <text evidence="1">Belongs to the synaptobrevin family.</text>
</comment>
<evidence type="ECO:0000256" key="9">
    <source>
        <dbReference type="PROSITE-ProRule" id="PRU00290"/>
    </source>
</evidence>
<dbReference type="SMART" id="SM01270">
    <property type="entry name" value="Longin"/>
    <property type="match status" value="1"/>
</dbReference>
<feature type="domain" description="Longin" evidence="12">
    <location>
        <begin position="278"/>
        <end position="402"/>
    </location>
</feature>
<dbReference type="GO" id="GO:0012505">
    <property type="term" value="C:endomembrane system"/>
    <property type="evidence" value="ECO:0007669"/>
    <property type="project" value="UniProtKB-SubCell"/>
</dbReference>
<evidence type="ECO:0000256" key="3">
    <source>
        <dbReference type="ARBA" id="ARBA00022692"/>
    </source>
</evidence>
<evidence type="ECO:0000256" key="5">
    <source>
        <dbReference type="ARBA" id="ARBA00022989"/>
    </source>
</evidence>
<evidence type="ECO:0000256" key="8">
    <source>
        <dbReference type="ARBA" id="ARBA00037847"/>
    </source>
</evidence>
<dbReference type="Pfam" id="PF10159">
    <property type="entry name" value="MMtag"/>
    <property type="match status" value="1"/>
</dbReference>
<dbReference type="AlphaFoldDB" id="A0A8J5RK52"/>
<dbReference type="GO" id="GO:0015031">
    <property type="term" value="P:protein transport"/>
    <property type="evidence" value="ECO:0007669"/>
    <property type="project" value="UniProtKB-KW"/>
</dbReference>
<evidence type="ECO:0000313" key="14">
    <source>
        <dbReference type="EMBL" id="KAG8048292.1"/>
    </source>
</evidence>
<protein>
    <submittedName>
        <fullName evidence="14">Uncharacterized protein</fullName>
    </submittedName>
</protein>
<evidence type="ECO:0000256" key="11">
    <source>
        <dbReference type="SAM" id="Phobius"/>
    </source>
</evidence>
<dbReference type="Proteomes" id="UP000729402">
    <property type="component" value="Unassembled WGS sequence"/>
</dbReference>
<keyword evidence="3 11" id="KW-0812">Transmembrane</keyword>
<dbReference type="FunFam" id="1.20.5.110:FF:000047">
    <property type="entry name" value="Vesicle-associated membrane protein 727"/>
    <property type="match status" value="1"/>
</dbReference>
<keyword evidence="15" id="KW-1185">Reference proteome</keyword>
<dbReference type="InterPro" id="IPR042855">
    <property type="entry name" value="V_SNARE_CC"/>
</dbReference>
<evidence type="ECO:0000259" key="12">
    <source>
        <dbReference type="PROSITE" id="PS50859"/>
    </source>
</evidence>
<comment type="function">
    <text evidence="7">Involved in the targeting and/or fusion of transport vesicles to their target membrane.</text>
</comment>
<dbReference type="CDD" id="cd14824">
    <property type="entry name" value="Longin"/>
    <property type="match status" value="1"/>
</dbReference>
<comment type="subcellular location">
    <subcellularLocation>
        <location evidence="8">Endomembrane system</location>
        <topology evidence="8">Single-pass membrane protein</topology>
    </subcellularLocation>
</comment>
<dbReference type="PROSITE" id="PS50892">
    <property type="entry name" value="V_SNARE"/>
    <property type="match status" value="1"/>
</dbReference>
<sequence length="507" mass="58439">MYHPTRGGVRGGRDQFKWDDVKVDKHRENYLGHSIKAPVGRWQKGKDLFWYTKDKKSDSEDALKEEIRRVKEEEEQSMREALGLAPKRSSRPKGNRLDKHEYAELIKRGSTAEDLGAGHAEAAQVQGLGLYKGPRNEEESNSFNLDPPEMVPAEQADPPPASKQEQEDSEDDRRGKRKRDDRRGEKEQKREKHSQGKERRRDKHEKRHDSDDRSKRHRKDKQKRRHDSAGIRDIVHRHGHRLITFASSLREEKRKATQATIRASRRLGFGFLAFCLSFVAKGSVVLAEHTAFSGNFSTIAVQCLQKLPPNSTKSTYSCDGHTFNFLVDRGFVFLVVADEAVGRSVPFVFLERVREDFMQRYGSSIEEEGPHPLADDADDDDFLLEDRFSIAYNLDREFGPKLKDHMLYCINHPEEISKLSKVKAHLTEVKGIMMDNIEKILERGEKIELLVGKTETLQSQADSFHRHGRELRRKMWLQNLRFKLMVGGGLAALILILWLMVCRGFKC</sequence>
<comment type="caution">
    <text evidence="14">The sequence shown here is derived from an EMBL/GenBank/DDBJ whole genome shotgun (WGS) entry which is preliminary data.</text>
</comment>
<dbReference type="PANTHER" id="PTHR21136:SF169">
    <property type="entry name" value="VESICLE-ASSOCIATED MEMBRANE PROTEIN 727"/>
    <property type="match status" value="1"/>
</dbReference>
<keyword evidence="6 11" id="KW-0472">Membrane</keyword>
<evidence type="ECO:0000256" key="4">
    <source>
        <dbReference type="ARBA" id="ARBA00022927"/>
    </source>
</evidence>
<evidence type="ECO:0000256" key="2">
    <source>
        <dbReference type="ARBA" id="ARBA00022448"/>
    </source>
</evidence>
<dbReference type="InterPro" id="IPR001388">
    <property type="entry name" value="Synaptobrevin-like"/>
</dbReference>
<keyword evidence="4" id="KW-0653">Protein transport</keyword>
<accession>A0A8J5RK52</accession>
<keyword evidence="2" id="KW-0813">Transport</keyword>